<dbReference type="PANTHER" id="PTHR10632:SF2">
    <property type="entry name" value="SULFIDE:QUINONE OXIDOREDUCTASE, MITOCHONDRIAL"/>
    <property type="match status" value="1"/>
</dbReference>
<accession>A0A4S4ASG2</accession>
<evidence type="ECO:0000313" key="2">
    <source>
        <dbReference type="EMBL" id="THF61444.1"/>
    </source>
</evidence>
<dbReference type="GO" id="GO:0071949">
    <property type="term" value="F:FAD binding"/>
    <property type="evidence" value="ECO:0007669"/>
    <property type="project" value="TreeGrafter"/>
</dbReference>
<dbReference type="InterPro" id="IPR036188">
    <property type="entry name" value="FAD/NAD-bd_sf"/>
</dbReference>
<dbReference type="AlphaFoldDB" id="A0A4S4ASG2"/>
<comment type="caution">
    <text evidence="2">The sequence shown here is derived from an EMBL/GenBank/DDBJ whole genome shotgun (WGS) entry which is preliminary data.</text>
</comment>
<evidence type="ECO:0000313" key="3">
    <source>
        <dbReference type="Proteomes" id="UP000308430"/>
    </source>
</evidence>
<dbReference type="Gene3D" id="3.50.50.60">
    <property type="entry name" value="FAD/NAD(P)-binding domain"/>
    <property type="match status" value="2"/>
</dbReference>
<sequence>MDARKLAASRGKAIAGTPLGRRAFLTLGAAGAGAWMLGPGPVQAAQRVRTSARIVIAGAGAAGLAAAARLAAQLDGARITLVDARKEHYYQPGFTLVAAGIKPQSYVVSTTAEYVPGSVELIEERVAEFDPEGKRVVTDSGRALPYDYLVVATGLMLDYDAIEGMEVGMIGRNGMGSIYHSPAGAAATWSALSTFADQGGVGVFCRPATEMKCAGAPLKYTFIADDHLRRRGNRGKAELIYNANNKALFSVPIVHEKVRMLFRDRGIRTNYDHVLRSIDLGRRVATFATPEGTVEQVYDFINVIPPMRAPDAVLNSALRWQEGAWGNEGWMDVERGTLRHKRFPEIFGVGDIAGVPKGKTAASVKWQVPVAVDHLVADIAGRSSDALYDGYTSCPLITRLGRAMLVEFDYENNLTPSFPGVVAPLEELWVSWVMKTMALKPTYISMLRGRA</sequence>
<evidence type="ECO:0000259" key="1">
    <source>
        <dbReference type="Pfam" id="PF07992"/>
    </source>
</evidence>
<name>A0A4S4ASG2_9RHOO</name>
<proteinExistence type="predicted"/>
<feature type="domain" description="FAD/NAD(P)-binding" evidence="1">
    <location>
        <begin position="53"/>
        <end position="164"/>
    </location>
</feature>
<gene>
    <name evidence="2" type="ORF">E6C76_20405</name>
</gene>
<dbReference type="SUPFAM" id="SSF51905">
    <property type="entry name" value="FAD/NAD(P)-binding domain"/>
    <property type="match status" value="2"/>
</dbReference>
<dbReference type="InterPro" id="IPR023753">
    <property type="entry name" value="FAD/NAD-binding_dom"/>
</dbReference>
<dbReference type="GO" id="GO:0070224">
    <property type="term" value="F:sulfide:quinone oxidoreductase activity"/>
    <property type="evidence" value="ECO:0007669"/>
    <property type="project" value="TreeGrafter"/>
</dbReference>
<keyword evidence="3" id="KW-1185">Reference proteome</keyword>
<dbReference type="OrthoDB" id="9802771at2"/>
<dbReference type="EMBL" id="SSOC01000009">
    <property type="protein sequence ID" value="THF61444.1"/>
    <property type="molecule type" value="Genomic_DNA"/>
</dbReference>
<dbReference type="PRINTS" id="PR00368">
    <property type="entry name" value="FADPNR"/>
</dbReference>
<reference evidence="2 3" key="1">
    <citation type="submission" date="2019-04" db="EMBL/GenBank/DDBJ databases">
        <title>Azoarcus nasutitermitis sp. nov. isolated from termite nest.</title>
        <authorList>
            <person name="Lin S.-Y."/>
            <person name="Hameed A."/>
            <person name="Hsu Y.-H."/>
            <person name="Young C.-C."/>
        </authorList>
    </citation>
    <scope>NUCLEOTIDE SEQUENCE [LARGE SCALE GENOMIC DNA]</scope>
    <source>
        <strain evidence="2 3">CC-YHH838</strain>
    </source>
</reference>
<dbReference type="InterPro" id="IPR015904">
    <property type="entry name" value="Sulphide_quinone_reductase"/>
</dbReference>
<dbReference type="GO" id="GO:0070221">
    <property type="term" value="P:sulfide oxidation, using sulfide:quinone oxidoreductase"/>
    <property type="evidence" value="ECO:0007669"/>
    <property type="project" value="TreeGrafter"/>
</dbReference>
<dbReference type="Proteomes" id="UP000308430">
    <property type="component" value="Unassembled WGS sequence"/>
</dbReference>
<dbReference type="InterPro" id="IPR006311">
    <property type="entry name" value="TAT_signal"/>
</dbReference>
<dbReference type="PROSITE" id="PS51318">
    <property type="entry name" value="TAT"/>
    <property type="match status" value="1"/>
</dbReference>
<dbReference type="Pfam" id="PF07992">
    <property type="entry name" value="Pyr_redox_2"/>
    <property type="match status" value="1"/>
</dbReference>
<organism evidence="2 3">
    <name type="scientific">Pseudothauera nasutitermitis</name>
    <dbReference type="NCBI Taxonomy" id="2565930"/>
    <lineage>
        <taxon>Bacteria</taxon>
        <taxon>Pseudomonadati</taxon>
        <taxon>Pseudomonadota</taxon>
        <taxon>Betaproteobacteria</taxon>
        <taxon>Rhodocyclales</taxon>
        <taxon>Zoogloeaceae</taxon>
        <taxon>Pseudothauera</taxon>
    </lineage>
</organism>
<protein>
    <submittedName>
        <fullName evidence="2">Pyridine nucleotide-disulfide oxidoreductase</fullName>
    </submittedName>
</protein>
<dbReference type="PANTHER" id="PTHR10632">
    <property type="entry name" value="SULFIDE:QUINONE OXIDOREDUCTASE"/>
    <property type="match status" value="1"/>
</dbReference>